<comment type="caution">
    <text evidence="4">The sequence shown here is derived from an EMBL/GenBank/DDBJ whole genome shotgun (WGS) entry which is preliminary data.</text>
</comment>
<keyword evidence="5" id="KW-1185">Reference proteome</keyword>
<feature type="compositionally biased region" description="Basic and acidic residues" evidence="1">
    <location>
        <begin position="734"/>
        <end position="749"/>
    </location>
</feature>
<gene>
    <name evidence="4" type="ORF">JD844_004162</name>
</gene>
<feature type="compositionally biased region" description="Polar residues" evidence="1">
    <location>
        <begin position="818"/>
        <end position="835"/>
    </location>
</feature>
<dbReference type="Proteomes" id="UP000826234">
    <property type="component" value="Unassembled WGS sequence"/>
</dbReference>
<name>A0ABQ7TM24_PHRPL</name>
<dbReference type="Pfam" id="PF15262">
    <property type="entry name" value="DUF4592"/>
    <property type="match status" value="1"/>
</dbReference>
<dbReference type="InterPro" id="IPR026713">
    <property type="entry name" value="CRACD-like"/>
</dbReference>
<evidence type="ECO:0000256" key="2">
    <source>
        <dbReference type="SAM" id="SignalP"/>
    </source>
</evidence>
<accession>A0ABQ7TM24</accession>
<feature type="region of interest" description="Disordered" evidence="1">
    <location>
        <begin position="806"/>
        <end position="851"/>
    </location>
</feature>
<keyword evidence="2" id="KW-0732">Signal</keyword>
<proteinExistence type="predicted"/>
<feature type="signal peptide" evidence="2">
    <location>
        <begin position="1"/>
        <end position="30"/>
    </location>
</feature>
<evidence type="ECO:0000259" key="3">
    <source>
        <dbReference type="Pfam" id="PF15262"/>
    </source>
</evidence>
<dbReference type="InterPro" id="IPR028030">
    <property type="entry name" value="DUF4592"/>
</dbReference>
<dbReference type="PANTHER" id="PTHR47743:SF2">
    <property type="entry name" value="ACROSOMAL PROTEIN KIAA1210"/>
    <property type="match status" value="1"/>
</dbReference>
<feature type="region of interest" description="Disordered" evidence="1">
    <location>
        <begin position="508"/>
        <end position="550"/>
    </location>
</feature>
<evidence type="ECO:0000256" key="1">
    <source>
        <dbReference type="SAM" id="MobiDB-lite"/>
    </source>
</evidence>
<organism evidence="4 5">
    <name type="scientific">Phrynosoma platyrhinos</name>
    <name type="common">Desert horned lizard</name>
    <dbReference type="NCBI Taxonomy" id="52577"/>
    <lineage>
        <taxon>Eukaryota</taxon>
        <taxon>Metazoa</taxon>
        <taxon>Chordata</taxon>
        <taxon>Craniata</taxon>
        <taxon>Vertebrata</taxon>
        <taxon>Euteleostomi</taxon>
        <taxon>Lepidosauria</taxon>
        <taxon>Squamata</taxon>
        <taxon>Bifurcata</taxon>
        <taxon>Unidentata</taxon>
        <taxon>Episquamata</taxon>
        <taxon>Toxicofera</taxon>
        <taxon>Iguania</taxon>
        <taxon>Phrynosomatidae</taxon>
        <taxon>Phrynosomatinae</taxon>
        <taxon>Phrynosoma</taxon>
    </lineage>
</organism>
<feature type="compositionally biased region" description="Polar residues" evidence="1">
    <location>
        <begin position="66"/>
        <end position="82"/>
    </location>
</feature>
<dbReference type="PANTHER" id="PTHR47743">
    <property type="entry name" value="KIAA1210 / KIAA1211 FAMILY MEMBER"/>
    <property type="match status" value="1"/>
</dbReference>
<feature type="region of interest" description="Disordered" evidence="1">
    <location>
        <begin position="144"/>
        <end position="171"/>
    </location>
</feature>
<sequence>MKRVIVSKDVILATLSAALVADVLLPQSKAERGQKKSKFQSFKNFFAKKKKNREVPSPLGEDKLKPSQSSSDLSAPNLNSSVLHLPTEPGSKGSMGNKALSHDSVFIFESLPDVEDKTSSQENLPGKVKALQLRLQQNIRLGSPPLVITGKKPEDAGAISEDDGLPRSPPEISTLHDILTCSTSKATSESTSRPLSPVSSAVLGSPALPTGHSIPVDFNSPATPLGCLDTSAARHKMAMNPRKQKAFAYKTPSLLVGLSSQNANISSGSWTNNILPMTRVTHALRYSWNAGPGADGNWILDLDTQSHMEKATDMHLDSRREDLTKCEEKEDMEEEGVKRTGHATDDLKLNRHNSEKEVIECFASLQPEAEATGLGDSLFSAVHGGSTGMDHDLPAEHIPASCPQPVDQEDRPFSENSSLSPEPDSAQLIPQFPSSVSETGKAMVSTFENIPAVKEEAEQSVNVEIQLFEGRTQLTASPEGELAILDAEIEELPLQNAACEKPFLSTDLGSSSLSNSPGRQEENLPPKSGYLSSAVPGSVEITSKSGPPYNDAGDQSGIMEAVEESKASDELVQTQTKSLSAKPVRFTIAPAWQRSLSGGSCSVDSACPRSSPSSPIKPELFEGIPQLDSALPGCLFNSPERLDQGDRTVNSATEPPKEELQGRESPFGVKLRRTSSLLKYQAEQQRQELPKPFPLSVSGPSSVFVKDEPKSPVSETPPAKIIGSTKVMVAKSGFQEEKNPVKPKPEEGTTKQLISKPPDQSSATPLETLLSEPAWISMAKLKRRGFQGHPLAKGQKTDEILLTKAEQEEKKHAGISQPEKQLNLAGQSLQKSSSPRHLCTLESKTQPKMTISATKVKPIRASSQEVHQVEKEVMTLPSLPLSSCSPAEPPWLSLAKKKAKAWSEMPQIVQ</sequence>
<feature type="region of interest" description="Disordered" evidence="1">
    <location>
        <begin position="637"/>
        <end position="665"/>
    </location>
</feature>
<feature type="region of interest" description="Disordered" evidence="1">
    <location>
        <begin position="733"/>
        <end position="766"/>
    </location>
</feature>
<feature type="chain" id="PRO_5045199154" description="DUF4592 domain-containing protein" evidence="2">
    <location>
        <begin position="31"/>
        <end position="910"/>
    </location>
</feature>
<feature type="region of interest" description="Disordered" evidence="1">
    <location>
        <begin position="50"/>
        <end position="95"/>
    </location>
</feature>
<reference evidence="4 5" key="1">
    <citation type="journal article" date="2022" name="Gigascience">
        <title>A chromosome-level genome assembly and annotation of the desert horned lizard, Phrynosoma platyrhinos, provides insight into chromosomal rearrangements among reptiles.</title>
        <authorList>
            <person name="Koochekian N."/>
            <person name="Ascanio A."/>
            <person name="Farleigh K."/>
            <person name="Card D.C."/>
            <person name="Schield D.R."/>
            <person name="Castoe T.A."/>
            <person name="Jezkova T."/>
        </authorList>
    </citation>
    <scope>NUCLEOTIDE SEQUENCE [LARGE SCALE GENOMIC DNA]</scope>
    <source>
        <strain evidence="4">NK-2021</strain>
    </source>
</reference>
<feature type="compositionally biased region" description="Polar residues" evidence="1">
    <location>
        <begin position="750"/>
        <end position="765"/>
    </location>
</feature>
<feature type="domain" description="DUF4592" evidence="3">
    <location>
        <begin position="137"/>
        <end position="247"/>
    </location>
</feature>
<feature type="region of interest" description="Disordered" evidence="1">
    <location>
        <begin position="385"/>
        <end position="431"/>
    </location>
</feature>
<evidence type="ECO:0000313" key="4">
    <source>
        <dbReference type="EMBL" id="KAH0630855.1"/>
    </source>
</evidence>
<protein>
    <recommendedName>
        <fullName evidence="3">DUF4592 domain-containing protein</fullName>
    </recommendedName>
</protein>
<evidence type="ECO:0000313" key="5">
    <source>
        <dbReference type="Proteomes" id="UP000826234"/>
    </source>
</evidence>
<feature type="compositionally biased region" description="Polar residues" evidence="1">
    <location>
        <begin position="842"/>
        <end position="851"/>
    </location>
</feature>
<dbReference type="EMBL" id="JAIPUX010000415">
    <property type="protein sequence ID" value="KAH0630855.1"/>
    <property type="molecule type" value="Genomic_DNA"/>
</dbReference>